<evidence type="ECO:0000313" key="5">
    <source>
        <dbReference type="EMBL" id="TQF14085.1"/>
    </source>
</evidence>
<proteinExistence type="predicted"/>
<evidence type="ECO:0000313" key="6">
    <source>
        <dbReference type="Proteomes" id="UP000315369"/>
    </source>
</evidence>
<organism evidence="5 6">
    <name type="scientific">Myxococcus llanfairpwllgwyngyllgogerychwyrndrobwllllantysiliogogogochensis</name>
    <dbReference type="NCBI Taxonomy" id="2590453"/>
    <lineage>
        <taxon>Bacteria</taxon>
        <taxon>Pseudomonadati</taxon>
        <taxon>Myxococcota</taxon>
        <taxon>Myxococcia</taxon>
        <taxon>Myxococcales</taxon>
        <taxon>Cystobacterineae</taxon>
        <taxon>Myxococcaceae</taxon>
        <taxon>Myxococcus</taxon>
    </lineage>
</organism>
<dbReference type="GO" id="GO:0005737">
    <property type="term" value="C:cytoplasm"/>
    <property type="evidence" value="ECO:0007669"/>
    <property type="project" value="TreeGrafter"/>
</dbReference>
<protein>
    <submittedName>
        <fullName evidence="5">2-oxo acid dehydrogenase subunit E2</fullName>
    </submittedName>
</protein>
<evidence type="ECO:0000256" key="3">
    <source>
        <dbReference type="ARBA" id="ARBA00023315"/>
    </source>
</evidence>
<keyword evidence="2" id="KW-0808">Transferase</keyword>
<dbReference type="GO" id="GO:0031405">
    <property type="term" value="F:lipoic acid binding"/>
    <property type="evidence" value="ECO:0007669"/>
    <property type="project" value="TreeGrafter"/>
</dbReference>
<dbReference type="EMBL" id="VIFM01000079">
    <property type="protein sequence ID" value="TQF14085.1"/>
    <property type="molecule type" value="Genomic_DNA"/>
</dbReference>
<dbReference type="Gene3D" id="3.30.559.10">
    <property type="entry name" value="Chloramphenicol acetyltransferase-like domain"/>
    <property type="match status" value="1"/>
</dbReference>
<dbReference type="GO" id="GO:0016407">
    <property type="term" value="F:acetyltransferase activity"/>
    <property type="evidence" value="ECO:0007669"/>
    <property type="project" value="TreeGrafter"/>
</dbReference>
<name>A0A540WYL0_9BACT</name>
<gene>
    <name evidence="5" type="ORF">FJV41_20675</name>
</gene>
<sequence>MAHLELRPKQRVSSFRKLAIGSWGAAYDPTVYGTLTVRMDRALAYMEAFQRSTGLRLTVTHLVLKALAEALRRCPDANAVLRFHRIYLRQRITVSALLRSASGWAPVRVVDADRLGLRDLVLALDAAHEDARVRRGFRWVEKVPAPLMRLFTGGVSFLAVTLNLDLGRFGLPRDAFGAAVVTDVGELGLDSAYLPLVPFTRVPVFLAPGAVRDTPVVEEGKVVVGKVMSLNASIDHRFIDGFHAGVLANTLKELLEDPEAAFGPPDAAASGG</sequence>
<reference evidence="5 6" key="1">
    <citation type="submission" date="2019-06" db="EMBL/GenBank/DDBJ databases">
        <authorList>
            <person name="Livingstone P."/>
            <person name="Whitworth D."/>
        </authorList>
    </citation>
    <scope>NUCLEOTIDE SEQUENCE [LARGE SCALE GENOMIC DNA]</scope>
    <source>
        <strain evidence="5 6">AM401</strain>
    </source>
</reference>
<dbReference type="OrthoDB" id="9805770at2"/>
<dbReference type="SUPFAM" id="SSF52777">
    <property type="entry name" value="CoA-dependent acyltransferases"/>
    <property type="match status" value="1"/>
</dbReference>
<comment type="caution">
    <text evidence="5">The sequence shown here is derived from an EMBL/GenBank/DDBJ whole genome shotgun (WGS) entry which is preliminary data.</text>
</comment>
<evidence type="ECO:0000256" key="2">
    <source>
        <dbReference type="ARBA" id="ARBA00022679"/>
    </source>
</evidence>
<dbReference type="PANTHER" id="PTHR43178">
    <property type="entry name" value="DIHYDROLIPOAMIDE ACETYLTRANSFERASE COMPONENT OF PYRUVATE DEHYDROGENASE COMPLEX"/>
    <property type="match status" value="1"/>
</dbReference>
<dbReference type="InterPro" id="IPR001078">
    <property type="entry name" value="2-oxoacid_DH_actylTfrase"/>
</dbReference>
<dbReference type="PANTHER" id="PTHR43178:SF5">
    <property type="entry name" value="LIPOAMIDE ACYLTRANSFERASE COMPONENT OF BRANCHED-CHAIN ALPHA-KETO ACID DEHYDROGENASE COMPLEX, MITOCHONDRIAL"/>
    <property type="match status" value="1"/>
</dbReference>
<feature type="domain" description="2-oxoacid dehydrogenase acyltransferase catalytic" evidence="4">
    <location>
        <begin position="29"/>
        <end position="133"/>
    </location>
</feature>
<dbReference type="Pfam" id="PF00198">
    <property type="entry name" value="2-oxoacid_dh"/>
    <property type="match status" value="2"/>
</dbReference>
<keyword evidence="6" id="KW-1185">Reference proteome</keyword>
<dbReference type="Proteomes" id="UP000315369">
    <property type="component" value="Unassembled WGS sequence"/>
</dbReference>
<accession>A0A540WYL0</accession>
<dbReference type="InterPro" id="IPR023213">
    <property type="entry name" value="CAT-like_dom_sf"/>
</dbReference>
<evidence type="ECO:0000259" key="4">
    <source>
        <dbReference type="Pfam" id="PF00198"/>
    </source>
</evidence>
<dbReference type="InterPro" id="IPR050743">
    <property type="entry name" value="2-oxoacid_DH_E2_comp"/>
</dbReference>
<feature type="domain" description="2-oxoacid dehydrogenase acyltransferase catalytic" evidence="4">
    <location>
        <begin position="180"/>
        <end position="261"/>
    </location>
</feature>
<comment type="cofactor">
    <cofactor evidence="1">
        <name>(R)-lipoate</name>
        <dbReference type="ChEBI" id="CHEBI:83088"/>
    </cofactor>
</comment>
<dbReference type="AlphaFoldDB" id="A0A540WYL0"/>
<keyword evidence="3" id="KW-0012">Acyltransferase</keyword>
<evidence type="ECO:0000256" key="1">
    <source>
        <dbReference type="ARBA" id="ARBA00001938"/>
    </source>
</evidence>
<dbReference type="RefSeq" id="WP_141644237.1">
    <property type="nucleotide sequence ID" value="NZ_VIFM01000079.1"/>
</dbReference>